<gene>
    <name evidence="2" type="ORF">LNTAR_06434</name>
</gene>
<dbReference type="EMBL" id="ABCK01000013">
    <property type="protein sequence ID" value="EDM26861.1"/>
    <property type="molecule type" value="Genomic_DNA"/>
</dbReference>
<organism evidence="2 3">
    <name type="scientific">Lentisphaera araneosa HTCC2155</name>
    <dbReference type="NCBI Taxonomy" id="313628"/>
    <lineage>
        <taxon>Bacteria</taxon>
        <taxon>Pseudomonadati</taxon>
        <taxon>Lentisphaerota</taxon>
        <taxon>Lentisphaeria</taxon>
        <taxon>Lentisphaerales</taxon>
        <taxon>Lentisphaeraceae</taxon>
        <taxon>Lentisphaera</taxon>
    </lineage>
</organism>
<accession>A6DNB3</accession>
<protein>
    <submittedName>
        <fullName evidence="2">Uncharacterized protein</fullName>
    </submittedName>
</protein>
<comment type="caution">
    <text evidence="2">The sequence shown here is derived from an EMBL/GenBank/DDBJ whole genome shotgun (WGS) entry which is preliminary data.</text>
</comment>
<name>A6DNB3_9BACT</name>
<reference evidence="2 3" key="1">
    <citation type="journal article" date="2010" name="J. Bacteriol.">
        <title>Genome sequence of Lentisphaera araneosa HTCC2155T, the type species of the order Lentisphaerales in the phylum Lentisphaerae.</title>
        <authorList>
            <person name="Thrash J.C."/>
            <person name="Cho J.C."/>
            <person name="Vergin K.L."/>
            <person name="Morris R.M."/>
            <person name="Giovannoni S.J."/>
        </authorList>
    </citation>
    <scope>NUCLEOTIDE SEQUENCE [LARGE SCALE GENOMIC DNA]</scope>
    <source>
        <strain evidence="2 3">HTCC2155</strain>
    </source>
</reference>
<sequence>MQQCNEYEDFEFGVLSEQEIRLIMAEYSRQKLKESLIGPLISTFVHTLLIVLAVLFFQGEAVSKNAHVEITKMEEAPPVDVPHLLLRHQKYLHLSLRM</sequence>
<feature type="transmembrane region" description="Helical" evidence="1">
    <location>
        <begin position="36"/>
        <end position="57"/>
    </location>
</feature>
<keyword evidence="3" id="KW-1185">Reference proteome</keyword>
<proteinExistence type="predicted"/>
<dbReference type="AlphaFoldDB" id="A6DNB3"/>
<keyword evidence="1" id="KW-1133">Transmembrane helix</keyword>
<evidence type="ECO:0000313" key="3">
    <source>
        <dbReference type="Proteomes" id="UP000004947"/>
    </source>
</evidence>
<dbReference type="Proteomes" id="UP000004947">
    <property type="component" value="Unassembled WGS sequence"/>
</dbReference>
<keyword evidence="1" id="KW-0812">Transmembrane</keyword>
<evidence type="ECO:0000313" key="2">
    <source>
        <dbReference type="EMBL" id="EDM26861.1"/>
    </source>
</evidence>
<keyword evidence="1" id="KW-0472">Membrane</keyword>
<evidence type="ECO:0000256" key="1">
    <source>
        <dbReference type="SAM" id="Phobius"/>
    </source>
</evidence>